<evidence type="ECO:0000256" key="7">
    <source>
        <dbReference type="ARBA" id="ARBA00024340"/>
    </source>
</evidence>
<feature type="compositionally biased region" description="Polar residues" evidence="8">
    <location>
        <begin position="49"/>
        <end position="60"/>
    </location>
</feature>
<protein>
    <submittedName>
        <fullName evidence="9">Uncharacterized protein</fullName>
    </submittedName>
</protein>
<name>J3M3A0_ORYBR</name>
<organism evidence="9">
    <name type="scientific">Oryza brachyantha</name>
    <name type="common">malo sina</name>
    <dbReference type="NCBI Taxonomy" id="4533"/>
    <lineage>
        <taxon>Eukaryota</taxon>
        <taxon>Viridiplantae</taxon>
        <taxon>Streptophyta</taxon>
        <taxon>Embryophyta</taxon>
        <taxon>Tracheophyta</taxon>
        <taxon>Spermatophyta</taxon>
        <taxon>Magnoliopsida</taxon>
        <taxon>Liliopsida</taxon>
        <taxon>Poales</taxon>
        <taxon>Poaceae</taxon>
        <taxon>BOP clade</taxon>
        <taxon>Oryzoideae</taxon>
        <taxon>Oryzeae</taxon>
        <taxon>Oryzinae</taxon>
        <taxon>Oryza</taxon>
    </lineage>
</organism>
<dbReference type="InterPro" id="IPR051525">
    <property type="entry name" value="DVL_RTFL_regulatory"/>
</dbReference>
<evidence type="ECO:0000313" key="9">
    <source>
        <dbReference type="EnsemblPlants" id="OB05G10740.1"/>
    </source>
</evidence>
<keyword evidence="4" id="KW-0812">Transmembrane</keyword>
<evidence type="ECO:0000256" key="2">
    <source>
        <dbReference type="ARBA" id="ARBA00022473"/>
    </source>
</evidence>
<accession>J3M3A0</accession>
<feature type="compositionally biased region" description="Basic and acidic residues" evidence="8">
    <location>
        <begin position="35"/>
        <end position="46"/>
    </location>
</feature>
<dbReference type="eggNOG" id="ENOG502SEPH">
    <property type="taxonomic scope" value="Eukaryota"/>
</dbReference>
<reference evidence="9" key="1">
    <citation type="journal article" date="2013" name="Nat. Commun.">
        <title>Whole-genome sequencing of Oryza brachyantha reveals mechanisms underlying Oryza genome evolution.</title>
        <authorList>
            <person name="Chen J."/>
            <person name="Huang Q."/>
            <person name="Gao D."/>
            <person name="Wang J."/>
            <person name="Lang Y."/>
            <person name="Liu T."/>
            <person name="Li B."/>
            <person name="Bai Z."/>
            <person name="Luis Goicoechea J."/>
            <person name="Liang C."/>
            <person name="Chen C."/>
            <person name="Zhang W."/>
            <person name="Sun S."/>
            <person name="Liao Y."/>
            <person name="Zhang X."/>
            <person name="Yang L."/>
            <person name="Song C."/>
            <person name="Wang M."/>
            <person name="Shi J."/>
            <person name="Liu G."/>
            <person name="Liu J."/>
            <person name="Zhou H."/>
            <person name="Zhou W."/>
            <person name="Yu Q."/>
            <person name="An N."/>
            <person name="Chen Y."/>
            <person name="Cai Q."/>
            <person name="Wang B."/>
            <person name="Liu B."/>
            <person name="Min J."/>
            <person name="Huang Y."/>
            <person name="Wu H."/>
            <person name="Li Z."/>
            <person name="Zhang Y."/>
            <person name="Yin Y."/>
            <person name="Song W."/>
            <person name="Jiang J."/>
            <person name="Jackson S.A."/>
            <person name="Wing R.A."/>
            <person name="Wang J."/>
            <person name="Chen M."/>
        </authorList>
    </citation>
    <scope>NUCLEOTIDE SEQUENCE [LARGE SCALE GENOMIC DNA]</scope>
    <source>
        <strain evidence="9">cv. IRGC 101232</strain>
    </source>
</reference>
<evidence type="ECO:0000256" key="1">
    <source>
        <dbReference type="ARBA" id="ARBA00004162"/>
    </source>
</evidence>
<keyword evidence="10" id="KW-1185">Reference proteome</keyword>
<evidence type="ECO:0000256" key="3">
    <source>
        <dbReference type="ARBA" id="ARBA00022475"/>
    </source>
</evidence>
<dbReference type="GO" id="GO:0008285">
    <property type="term" value="P:negative regulation of cell population proliferation"/>
    <property type="evidence" value="ECO:0007669"/>
    <property type="project" value="InterPro"/>
</dbReference>
<dbReference type="GO" id="GO:0005886">
    <property type="term" value="C:plasma membrane"/>
    <property type="evidence" value="ECO:0007669"/>
    <property type="project" value="UniProtKB-SubCell"/>
</dbReference>
<evidence type="ECO:0000256" key="5">
    <source>
        <dbReference type="ARBA" id="ARBA00022989"/>
    </source>
</evidence>
<dbReference type="GO" id="GO:0048367">
    <property type="term" value="P:shoot system development"/>
    <property type="evidence" value="ECO:0007669"/>
    <property type="project" value="UniProtKB-ARBA"/>
</dbReference>
<keyword evidence="2" id="KW-0217">Developmental protein</keyword>
<dbReference type="AlphaFoldDB" id="J3M3A0"/>
<keyword evidence="5" id="KW-1133">Transmembrane helix</keyword>
<comment type="subcellular location">
    <subcellularLocation>
        <location evidence="1">Cell membrane</location>
        <topology evidence="1">Single-pass membrane protein</topology>
    </subcellularLocation>
</comment>
<dbReference type="Pfam" id="PF08137">
    <property type="entry name" value="DVL"/>
    <property type="match status" value="1"/>
</dbReference>
<dbReference type="PANTHER" id="PTHR33102">
    <property type="entry name" value="DVL19-RELATED-RELATED"/>
    <property type="match status" value="1"/>
</dbReference>
<dbReference type="Gramene" id="OB05G10740.1">
    <property type="protein sequence ID" value="OB05G10740.1"/>
    <property type="gene ID" value="OB05G10740"/>
</dbReference>
<evidence type="ECO:0000256" key="4">
    <source>
        <dbReference type="ARBA" id="ARBA00022692"/>
    </source>
</evidence>
<reference evidence="9" key="2">
    <citation type="submission" date="2013-04" db="UniProtKB">
        <authorList>
            <consortium name="EnsemblPlants"/>
        </authorList>
    </citation>
    <scope>IDENTIFICATION</scope>
</reference>
<evidence type="ECO:0000256" key="6">
    <source>
        <dbReference type="ARBA" id="ARBA00023136"/>
    </source>
</evidence>
<dbReference type="InterPro" id="IPR012552">
    <property type="entry name" value="DVL"/>
</dbReference>
<sequence length="121" mass="13541">MEGAGGGREKQAPAVKSLRKKEEEEAAEAGVQEVMNKKKSDLKIIKEATPTTGGKQQKSAMQPAPASPETAGGVKLLCRRSYSAESLSLKQRLTKTVKEHRARFYIMRRCIQMLICWRDEY</sequence>
<keyword evidence="6" id="KW-0472">Membrane</keyword>
<evidence type="ECO:0000256" key="8">
    <source>
        <dbReference type="SAM" id="MobiDB-lite"/>
    </source>
</evidence>
<keyword evidence="3" id="KW-1003">Cell membrane</keyword>
<comment type="similarity">
    <text evidence="7">Belongs to the DVL/RTFL small polypeptides family.</text>
</comment>
<dbReference type="EnsemblPlants" id="OB05G10740.1">
    <property type="protein sequence ID" value="OB05G10740.1"/>
    <property type="gene ID" value="OB05G10740"/>
</dbReference>
<feature type="region of interest" description="Disordered" evidence="8">
    <location>
        <begin position="1"/>
        <end position="72"/>
    </location>
</feature>
<proteinExistence type="inferred from homology"/>
<dbReference type="HOGENOM" id="CLU_2337261_0_0_1"/>
<dbReference type="Proteomes" id="UP000006038">
    <property type="component" value="Chromosome 5"/>
</dbReference>
<evidence type="ECO:0000313" key="10">
    <source>
        <dbReference type="Proteomes" id="UP000006038"/>
    </source>
</evidence>